<dbReference type="STRING" id="498292.SAMN05660845_0233"/>
<dbReference type="RefSeq" id="WP_091473041.1">
    <property type="nucleotide sequence ID" value="NZ_FOJT01000001.1"/>
</dbReference>
<sequence length="518" mass="56149">MKSNLLIYVACLLCLNAFSQVPNIEWQKSFGGNIHEEAFNIQQTTDNGYIVLGYTNSTNGSVITGHPGGYDIWIAKLSSIGNIVWQRTLGGSQHDWAYNIQQTSDGGYILAGSTDSNNGDVTGNNGNLDYWIVRLNSVGDIIWQKNYGGSDHDYARSIKQTLDGGFIVVGGTSSNNGDVSGNHNALSDYWILKLNSSGEIIWKKCLGGTSHDAAYDIQITSDGGYIITGVSSSLDGNVTGNHGGGSRDFWVVKTNATGDIIWQKSLGGTSEDFSHNIQQTTDNGFIVTGYSSSNNSDVTGNHGNYDCWIVKLNATGDIIWQKSLGGTNIDSAYSTKQTTDGGYIVAGYSSSNDGDVSGNHGNNDMWIIKLNNSGDIVWQKTLGGSADDRAFSIIQTIDGGYVVAGVSWSNDGDLINNQGYGDVWIVKLSPENLSISEHDASKFSIYPNPTNNYIKIQNKENSTANFDYKIIDLIGRIIKIGKSKFNEQINIESLTNGNYIIQVETENGKKTTKKLIKN</sequence>
<dbReference type="SUPFAM" id="SSF50998">
    <property type="entry name" value="Quinoprotein alcohol dehydrogenase-like"/>
    <property type="match status" value="2"/>
</dbReference>
<dbReference type="OrthoDB" id="9811934at2"/>
<reference evidence="5" key="1">
    <citation type="submission" date="2016-10" db="EMBL/GenBank/DDBJ databases">
        <authorList>
            <person name="Varghese N."/>
            <person name="Submissions S."/>
        </authorList>
    </citation>
    <scope>NUCLEOTIDE SEQUENCE [LARGE SCALE GENOMIC DNA]</scope>
    <source>
        <strain evidence="5">DSM 21789</strain>
    </source>
</reference>
<accession>A0A1I0V7Y1</accession>
<dbReference type="NCBIfam" id="TIGR04183">
    <property type="entry name" value="Por_Secre_tail"/>
    <property type="match status" value="1"/>
</dbReference>
<gene>
    <name evidence="4" type="ORF">SAMN05660845_0233</name>
</gene>
<name>A0A1I0V7Y1_9FLAO</name>
<keyword evidence="1 2" id="KW-0732">Signal</keyword>
<dbReference type="PANTHER" id="PTHR42754">
    <property type="entry name" value="ENDOGLUCANASE"/>
    <property type="match status" value="1"/>
</dbReference>
<evidence type="ECO:0000259" key="3">
    <source>
        <dbReference type="Pfam" id="PF18962"/>
    </source>
</evidence>
<feature type="signal peptide" evidence="2">
    <location>
        <begin position="1"/>
        <end position="19"/>
    </location>
</feature>
<evidence type="ECO:0000313" key="4">
    <source>
        <dbReference type="EMBL" id="SFA72388.1"/>
    </source>
</evidence>
<protein>
    <submittedName>
        <fullName evidence="4">Por secretion system C-terminal sorting domain-containing protein</fullName>
    </submittedName>
</protein>
<dbReference type="AlphaFoldDB" id="A0A1I0V7Y1"/>
<dbReference type="PANTHER" id="PTHR42754:SF1">
    <property type="entry name" value="LIPOPROTEIN"/>
    <property type="match status" value="1"/>
</dbReference>
<feature type="domain" description="Secretion system C-terminal sorting" evidence="3">
    <location>
        <begin position="445"/>
        <end position="516"/>
    </location>
</feature>
<dbReference type="EMBL" id="FOJT01000001">
    <property type="protein sequence ID" value="SFA72388.1"/>
    <property type="molecule type" value="Genomic_DNA"/>
</dbReference>
<dbReference type="InterPro" id="IPR011047">
    <property type="entry name" value="Quinoprotein_ADH-like_sf"/>
</dbReference>
<evidence type="ECO:0000256" key="1">
    <source>
        <dbReference type="ARBA" id="ARBA00022729"/>
    </source>
</evidence>
<feature type="chain" id="PRO_5011704042" evidence="2">
    <location>
        <begin position="20"/>
        <end position="518"/>
    </location>
</feature>
<proteinExistence type="predicted"/>
<evidence type="ECO:0000313" key="5">
    <source>
        <dbReference type="Proteomes" id="UP000199604"/>
    </source>
</evidence>
<dbReference type="Pfam" id="PF18962">
    <property type="entry name" value="Por_Secre_tail"/>
    <property type="match status" value="1"/>
</dbReference>
<dbReference type="Proteomes" id="UP000199604">
    <property type="component" value="Unassembled WGS sequence"/>
</dbReference>
<evidence type="ECO:0000256" key="2">
    <source>
        <dbReference type="SAM" id="SignalP"/>
    </source>
</evidence>
<dbReference type="InterPro" id="IPR026444">
    <property type="entry name" value="Secre_tail"/>
</dbReference>
<keyword evidence="5" id="KW-1185">Reference proteome</keyword>
<organism evidence="4 5">
    <name type="scientific">Flavobacterium swingsii</name>
    <dbReference type="NCBI Taxonomy" id="498292"/>
    <lineage>
        <taxon>Bacteria</taxon>
        <taxon>Pseudomonadati</taxon>
        <taxon>Bacteroidota</taxon>
        <taxon>Flavobacteriia</taxon>
        <taxon>Flavobacteriales</taxon>
        <taxon>Flavobacteriaceae</taxon>
        <taxon>Flavobacterium</taxon>
    </lineage>
</organism>